<dbReference type="SUPFAM" id="SSF56112">
    <property type="entry name" value="Protein kinase-like (PK-like)"/>
    <property type="match status" value="1"/>
</dbReference>
<dbReference type="Proteomes" id="UP001652660">
    <property type="component" value="Chromosome 7c"/>
</dbReference>
<evidence type="ECO:0000259" key="18">
    <source>
        <dbReference type="PROSITE" id="PS50026"/>
    </source>
</evidence>
<comment type="catalytic activity">
    <reaction evidence="13">
        <text>L-seryl-[protein] + ATP = O-phospho-L-seryl-[protein] + ADP + H(+)</text>
        <dbReference type="Rhea" id="RHEA:17989"/>
        <dbReference type="Rhea" id="RHEA-COMP:9863"/>
        <dbReference type="Rhea" id="RHEA-COMP:11604"/>
        <dbReference type="ChEBI" id="CHEBI:15378"/>
        <dbReference type="ChEBI" id="CHEBI:29999"/>
        <dbReference type="ChEBI" id="CHEBI:30616"/>
        <dbReference type="ChEBI" id="CHEBI:83421"/>
        <dbReference type="ChEBI" id="CHEBI:456216"/>
        <dbReference type="EC" id="2.7.11.1"/>
    </reaction>
</comment>
<dbReference type="RefSeq" id="XP_027075968.2">
    <property type="nucleotide sequence ID" value="XM_027220167.2"/>
</dbReference>
<dbReference type="SMART" id="SM00220">
    <property type="entry name" value="S_TKc"/>
    <property type="match status" value="1"/>
</dbReference>
<evidence type="ECO:0000256" key="7">
    <source>
        <dbReference type="ARBA" id="ARBA00022777"/>
    </source>
</evidence>
<evidence type="ECO:0000313" key="21">
    <source>
        <dbReference type="RefSeq" id="XP_027075968.2"/>
    </source>
</evidence>
<dbReference type="InterPro" id="IPR000742">
    <property type="entry name" value="EGF"/>
</dbReference>
<keyword evidence="9 16" id="KW-1133">Transmembrane helix</keyword>
<feature type="domain" description="Bulb-type lectin" evidence="19">
    <location>
        <begin position="59"/>
        <end position="181"/>
    </location>
</feature>
<accession>A0A6P6TBZ8</accession>
<evidence type="ECO:0000256" key="13">
    <source>
        <dbReference type="PIRNR" id="PIRNR000641"/>
    </source>
</evidence>
<keyword evidence="20" id="KW-1185">Reference proteome</keyword>
<name>A0A6P6TBZ8_COFAR</name>
<evidence type="ECO:0000256" key="8">
    <source>
        <dbReference type="ARBA" id="ARBA00022840"/>
    </source>
</evidence>
<dbReference type="Pfam" id="PF00069">
    <property type="entry name" value="Pkinase"/>
    <property type="match status" value="1"/>
</dbReference>
<dbReference type="Gene3D" id="3.30.200.20">
    <property type="entry name" value="Phosphorylase Kinase, domain 1"/>
    <property type="match status" value="1"/>
</dbReference>
<dbReference type="PROSITE" id="PS00108">
    <property type="entry name" value="PROTEIN_KINASE_ST"/>
    <property type="match status" value="1"/>
</dbReference>
<evidence type="ECO:0000256" key="4">
    <source>
        <dbReference type="ARBA" id="ARBA00022692"/>
    </source>
</evidence>
<feature type="domain" description="Protein kinase" evidence="17">
    <location>
        <begin position="541"/>
        <end position="825"/>
    </location>
</feature>
<evidence type="ECO:0000256" key="2">
    <source>
        <dbReference type="ARBA" id="ARBA00022527"/>
    </source>
</evidence>
<dbReference type="SMART" id="SM00108">
    <property type="entry name" value="B_lectin"/>
    <property type="match status" value="1"/>
</dbReference>
<dbReference type="InterPro" id="IPR001480">
    <property type="entry name" value="Bulb-type_lectin_dom"/>
</dbReference>
<dbReference type="InterPro" id="IPR000858">
    <property type="entry name" value="S_locus_glycoprot_dom"/>
</dbReference>
<keyword evidence="11" id="KW-1015">Disulfide bond</keyword>
<proteinExistence type="inferred from homology"/>
<evidence type="ECO:0000256" key="16">
    <source>
        <dbReference type="SAM" id="Phobius"/>
    </source>
</evidence>
<dbReference type="GO" id="GO:0004674">
    <property type="term" value="F:protein serine/threonine kinase activity"/>
    <property type="evidence" value="ECO:0007669"/>
    <property type="project" value="UniProtKB-KW"/>
</dbReference>
<dbReference type="PANTHER" id="PTHR47974:SF3">
    <property type="entry name" value="RECEPTOR-LIKE SERINE_THREONINE-PROTEIN KINASE"/>
    <property type="match status" value="1"/>
</dbReference>
<dbReference type="InterPro" id="IPR011009">
    <property type="entry name" value="Kinase-like_dom_sf"/>
</dbReference>
<dbReference type="Pfam" id="PF01453">
    <property type="entry name" value="B_lectin"/>
    <property type="match status" value="1"/>
</dbReference>
<keyword evidence="6 13" id="KW-0547">Nucleotide-binding</keyword>
<evidence type="ECO:0000256" key="12">
    <source>
        <dbReference type="ARBA" id="ARBA00023180"/>
    </source>
</evidence>
<evidence type="ECO:0000259" key="19">
    <source>
        <dbReference type="PROSITE" id="PS50927"/>
    </source>
</evidence>
<evidence type="ECO:0000256" key="1">
    <source>
        <dbReference type="ARBA" id="ARBA00004167"/>
    </source>
</evidence>
<feature type="domain" description="EGF-like" evidence="18">
    <location>
        <begin position="314"/>
        <end position="352"/>
    </location>
</feature>
<comment type="similarity">
    <text evidence="13">Belongs to the protein kinase superfamily. Ser/Thr protein kinase family.</text>
</comment>
<dbReference type="Gene3D" id="1.10.510.10">
    <property type="entry name" value="Transferase(Phosphotransferase) domain 1"/>
    <property type="match status" value="1"/>
</dbReference>
<evidence type="ECO:0000256" key="3">
    <source>
        <dbReference type="ARBA" id="ARBA00022679"/>
    </source>
</evidence>
<dbReference type="GO" id="GO:0016020">
    <property type="term" value="C:membrane"/>
    <property type="evidence" value="ECO:0007669"/>
    <property type="project" value="UniProtKB-SubCell"/>
</dbReference>
<dbReference type="InterPro" id="IPR000719">
    <property type="entry name" value="Prot_kinase_dom"/>
</dbReference>
<dbReference type="InterPro" id="IPR017441">
    <property type="entry name" value="Protein_kinase_ATP_BS"/>
</dbReference>
<dbReference type="InterPro" id="IPR008271">
    <property type="entry name" value="Ser/Thr_kinase_AS"/>
</dbReference>
<evidence type="ECO:0000256" key="11">
    <source>
        <dbReference type="ARBA" id="ARBA00023157"/>
    </source>
</evidence>
<keyword evidence="21" id="KW-0675">Receptor</keyword>
<dbReference type="PROSITE" id="PS00107">
    <property type="entry name" value="PROTEIN_KINASE_ATP"/>
    <property type="match status" value="1"/>
</dbReference>
<dbReference type="InterPro" id="IPR024171">
    <property type="entry name" value="SRK-like_kinase"/>
</dbReference>
<dbReference type="PROSITE" id="PS50026">
    <property type="entry name" value="EGF_3"/>
    <property type="match status" value="1"/>
</dbReference>
<keyword evidence="10 16" id="KW-0472">Membrane</keyword>
<comment type="caution">
    <text evidence="14">Lacks conserved residue(s) required for the propagation of feature annotation.</text>
</comment>
<keyword evidence="2 13" id="KW-0723">Serine/threonine-protein kinase</keyword>
<evidence type="ECO:0000313" key="20">
    <source>
        <dbReference type="Proteomes" id="UP001652660"/>
    </source>
</evidence>
<dbReference type="PIRSF" id="PIRSF000641">
    <property type="entry name" value="SRK"/>
    <property type="match status" value="1"/>
</dbReference>
<reference evidence="21" key="2">
    <citation type="submission" date="2025-08" db="UniProtKB">
        <authorList>
            <consortium name="RefSeq"/>
        </authorList>
    </citation>
    <scope>IDENTIFICATION</scope>
    <source>
        <tissue evidence="21">Leaves</tissue>
    </source>
</reference>
<gene>
    <name evidence="21" type="primary">LOC113699818</name>
</gene>
<dbReference type="CDD" id="cd00028">
    <property type="entry name" value="B_lectin"/>
    <property type="match status" value="1"/>
</dbReference>
<keyword evidence="3 13" id="KW-0808">Transferase</keyword>
<evidence type="ECO:0000256" key="9">
    <source>
        <dbReference type="ARBA" id="ARBA00022989"/>
    </source>
</evidence>
<dbReference type="PROSITE" id="PS50927">
    <property type="entry name" value="BULB_LECTIN"/>
    <property type="match status" value="1"/>
</dbReference>
<dbReference type="CDD" id="cd01098">
    <property type="entry name" value="PAN_AP_plant"/>
    <property type="match status" value="1"/>
</dbReference>
<feature type="transmembrane region" description="Helical" evidence="16">
    <location>
        <begin position="488"/>
        <end position="508"/>
    </location>
</feature>
<evidence type="ECO:0000256" key="6">
    <source>
        <dbReference type="ARBA" id="ARBA00022741"/>
    </source>
</evidence>
<keyword evidence="14" id="KW-0245">EGF-like domain</keyword>
<organism evidence="20 21">
    <name type="scientific">Coffea arabica</name>
    <name type="common">Arabian coffee</name>
    <dbReference type="NCBI Taxonomy" id="13443"/>
    <lineage>
        <taxon>Eukaryota</taxon>
        <taxon>Viridiplantae</taxon>
        <taxon>Streptophyta</taxon>
        <taxon>Embryophyta</taxon>
        <taxon>Tracheophyta</taxon>
        <taxon>Spermatophyta</taxon>
        <taxon>Magnoliopsida</taxon>
        <taxon>eudicotyledons</taxon>
        <taxon>Gunneridae</taxon>
        <taxon>Pentapetalae</taxon>
        <taxon>asterids</taxon>
        <taxon>lamiids</taxon>
        <taxon>Gentianales</taxon>
        <taxon>Rubiaceae</taxon>
        <taxon>Ixoroideae</taxon>
        <taxon>Gardenieae complex</taxon>
        <taxon>Bertiereae - Coffeeae clade</taxon>
        <taxon>Coffeeae</taxon>
        <taxon>Coffea</taxon>
    </lineage>
</organism>
<dbReference type="GO" id="GO:0005524">
    <property type="term" value="F:ATP binding"/>
    <property type="evidence" value="ECO:0007669"/>
    <property type="project" value="UniProtKB-UniRule"/>
</dbReference>
<dbReference type="AlphaFoldDB" id="A0A6P6TBZ8"/>
<evidence type="ECO:0000256" key="15">
    <source>
        <dbReference type="PROSITE-ProRule" id="PRU10141"/>
    </source>
</evidence>
<feature type="binding site" evidence="15">
    <location>
        <position position="569"/>
    </location>
    <ligand>
        <name>ATP</name>
        <dbReference type="ChEBI" id="CHEBI:30616"/>
    </ligand>
</feature>
<sequence>MLIQRMTFYLPIAHLPINYVRANSTGGLIGDIDAMAVLILVLLSCLALSLPLLSYPKTYTSLTKGSSLSTQDALISSPHPTFTAGFFSVGGNAYCFSIWYTDAYDGTYTTVWMANRDQPVNGKQTKFFLQDSGNLLLTDAGQLAVWKSNTRSNSSLQLELQENGNLVLSTFEGENLWRSFDFPTDTLLPVQLFTRDTILVSSRSKTNHSSGFYKLYFDGDGILRLRYEGPEITSVYWPNTWITIGSAGRTASNSSKIAVLDSSGYFQSSDLFQFNTSDCGVGPQRRMVLDVDGDLRVYSLDKQSQSWEVTWQHSSEPCRIHGICGSNSLCINDPEIGRRCTCLPGYKMKNQTDWTYGCEPDFQLSCNDESASGFLQLLHVEFYGFDLAYFPNISFEACKSECLKYCECKGVQYKFNLDFGCYDCYAKTILFNGYRSLNFPDPMFIRLPKVELATVENPNQDFNLQCASVVIPLDRTYERKKQNWMKSYLWSTLGVGSFEIICALAYLFKTRKRSNSRMEGYLQVATGFRKYSYAELKKASRNFIEEIGRGGGGIVYGGVLSDNRVAAIKYLKEAIQGEAEFLAEISTIGRLNHMNLIEMWGYCAEGKHRLLVYEYMENGTLANNLYSNKLDWRKRYEIALGTARGLAYLHEECLEWVLHCDVKPHNILLDTNYQPKVADFGLSKLLTRSGINTSSFSRIRGTRGYMAPEWIFNLPITSKVDVYSYGIVLLELITGRNPSGGNINDDSNSVEPRRLVSWVREKMQEADGRESPTPIMEIVDPAMNGEFDIEGMKILVKVALKCTEEDIDARPAMRQVVGILLHQESV</sequence>
<dbReference type="Pfam" id="PF00954">
    <property type="entry name" value="S_locus_glycop"/>
    <property type="match status" value="1"/>
</dbReference>
<dbReference type="PANTHER" id="PTHR47974">
    <property type="entry name" value="OS07G0415500 PROTEIN"/>
    <property type="match status" value="1"/>
</dbReference>
<comment type="subcellular location">
    <subcellularLocation>
        <location evidence="1">Membrane</location>
        <topology evidence="1">Single-pass membrane protein</topology>
    </subcellularLocation>
</comment>
<comment type="catalytic activity">
    <reaction evidence="13">
        <text>L-threonyl-[protein] + ATP = O-phospho-L-threonyl-[protein] + ADP + H(+)</text>
        <dbReference type="Rhea" id="RHEA:46608"/>
        <dbReference type="Rhea" id="RHEA-COMP:11060"/>
        <dbReference type="Rhea" id="RHEA-COMP:11605"/>
        <dbReference type="ChEBI" id="CHEBI:15378"/>
        <dbReference type="ChEBI" id="CHEBI:30013"/>
        <dbReference type="ChEBI" id="CHEBI:30616"/>
        <dbReference type="ChEBI" id="CHEBI:61977"/>
        <dbReference type="ChEBI" id="CHEBI:456216"/>
        <dbReference type="EC" id="2.7.11.1"/>
    </reaction>
</comment>
<keyword evidence="4 16" id="KW-0812">Transmembrane</keyword>
<protein>
    <recommendedName>
        <fullName evidence="13">Receptor-like serine/threonine-protein kinase</fullName>
        <ecNumber evidence="13">2.7.11.1</ecNumber>
    </recommendedName>
</protein>
<keyword evidence="5" id="KW-0732">Signal</keyword>
<dbReference type="InterPro" id="IPR036426">
    <property type="entry name" value="Bulb-type_lectin_dom_sf"/>
</dbReference>
<dbReference type="OrthoDB" id="619632at2759"/>
<dbReference type="SUPFAM" id="SSF51110">
    <property type="entry name" value="alpha-D-mannose-specific plant lectins"/>
    <property type="match status" value="1"/>
</dbReference>
<feature type="transmembrane region" description="Helical" evidence="16">
    <location>
        <begin position="32"/>
        <end position="53"/>
    </location>
</feature>
<keyword evidence="12" id="KW-0325">Glycoprotein</keyword>
<reference evidence="20" key="1">
    <citation type="journal article" date="2025" name="Foods">
        <title>Unveiling the Microbial Signatures of Arabica Coffee Cherries: Insights into Ripeness Specific Diversity, Functional Traits, and Implications for Quality and Safety.</title>
        <authorList>
            <consortium name="RefSeq"/>
            <person name="Tenea G.N."/>
            <person name="Cifuentes V."/>
            <person name="Reyes P."/>
            <person name="Cevallos-Vallejos M."/>
        </authorList>
    </citation>
    <scope>NUCLEOTIDE SEQUENCE [LARGE SCALE GENOMIC DNA]</scope>
</reference>
<keyword evidence="7 13" id="KW-0418">Kinase</keyword>
<evidence type="ECO:0000256" key="5">
    <source>
        <dbReference type="ARBA" id="ARBA00022729"/>
    </source>
</evidence>
<keyword evidence="8 13" id="KW-0067">ATP-binding</keyword>
<dbReference type="EC" id="2.7.11.1" evidence="13"/>
<evidence type="ECO:0000256" key="10">
    <source>
        <dbReference type="ARBA" id="ARBA00023136"/>
    </source>
</evidence>
<dbReference type="GeneID" id="113699818"/>
<dbReference type="Gene3D" id="2.90.10.10">
    <property type="entry name" value="Bulb-type lectin domain"/>
    <property type="match status" value="1"/>
</dbReference>
<dbReference type="GO" id="GO:0048544">
    <property type="term" value="P:recognition of pollen"/>
    <property type="evidence" value="ECO:0007669"/>
    <property type="project" value="InterPro"/>
</dbReference>
<evidence type="ECO:0000256" key="14">
    <source>
        <dbReference type="PROSITE-ProRule" id="PRU00076"/>
    </source>
</evidence>
<dbReference type="PROSITE" id="PS50011">
    <property type="entry name" value="PROTEIN_KINASE_DOM"/>
    <property type="match status" value="1"/>
</dbReference>
<evidence type="ECO:0000259" key="17">
    <source>
        <dbReference type="PROSITE" id="PS50011"/>
    </source>
</evidence>
<dbReference type="CDD" id="cd00053">
    <property type="entry name" value="EGF"/>
    <property type="match status" value="1"/>
</dbReference>